<evidence type="ECO:0000256" key="3">
    <source>
        <dbReference type="ARBA" id="ARBA00022692"/>
    </source>
</evidence>
<name>A0AAV5IGT2_9ROSI</name>
<proteinExistence type="inferred from homology"/>
<dbReference type="PANTHER" id="PTHR11654">
    <property type="entry name" value="OLIGOPEPTIDE TRANSPORTER-RELATED"/>
    <property type="match status" value="1"/>
</dbReference>
<dbReference type="InterPro" id="IPR018456">
    <property type="entry name" value="PTR2_symporter_CS"/>
</dbReference>
<feature type="transmembrane region" description="Helical" evidence="6">
    <location>
        <begin position="205"/>
        <end position="226"/>
    </location>
</feature>
<dbReference type="InterPro" id="IPR000109">
    <property type="entry name" value="POT_fam"/>
</dbReference>
<dbReference type="InterPro" id="IPR036259">
    <property type="entry name" value="MFS_trans_sf"/>
</dbReference>
<feature type="transmembrane region" description="Helical" evidence="6">
    <location>
        <begin position="137"/>
        <end position="156"/>
    </location>
</feature>
<evidence type="ECO:0000256" key="5">
    <source>
        <dbReference type="ARBA" id="ARBA00023136"/>
    </source>
</evidence>
<keyword evidence="5 6" id="KW-0472">Membrane</keyword>
<comment type="similarity">
    <text evidence="2">Belongs to the major facilitator superfamily. Proton-dependent oligopeptide transporter (POT/PTR) (TC 2.A.17) family.</text>
</comment>
<protein>
    <recommendedName>
        <fullName evidence="9">Protein NRT1/ PTR FAMILY 2.7-like</fullName>
    </recommendedName>
</protein>
<dbReference type="GO" id="GO:0022857">
    <property type="term" value="F:transmembrane transporter activity"/>
    <property type="evidence" value="ECO:0007669"/>
    <property type="project" value="InterPro"/>
</dbReference>
<comment type="caution">
    <text evidence="7">The sequence shown here is derived from an EMBL/GenBank/DDBJ whole genome shotgun (WGS) entry which is preliminary data.</text>
</comment>
<dbReference type="GO" id="GO:0016020">
    <property type="term" value="C:membrane"/>
    <property type="evidence" value="ECO:0007669"/>
    <property type="project" value="UniProtKB-SubCell"/>
</dbReference>
<keyword evidence="3 6" id="KW-0812">Transmembrane</keyword>
<dbReference type="Proteomes" id="UP001054252">
    <property type="component" value="Unassembled WGS sequence"/>
</dbReference>
<gene>
    <name evidence="7" type="ORF">SLEP1_g13711</name>
</gene>
<organism evidence="7 8">
    <name type="scientific">Rubroshorea leprosula</name>
    <dbReference type="NCBI Taxonomy" id="152421"/>
    <lineage>
        <taxon>Eukaryota</taxon>
        <taxon>Viridiplantae</taxon>
        <taxon>Streptophyta</taxon>
        <taxon>Embryophyta</taxon>
        <taxon>Tracheophyta</taxon>
        <taxon>Spermatophyta</taxon>
        <taxon>Magnoliopsida</taxon>
        <taxon>eudicotyledons</taxon>
        <taxon>Gunneridae</taxon>
        <taxon>Pentapetalae</taxon>
        <taxon>rosids</taxon>
        <taxon>malvids</taxon>
        <taxon>Malvales</taxon>
        <taxon>Dipterocarpaceae</taxon>
        <taxon>Rubroshorea</taxon>
    </lineage>
</organism>
<feature type="transmembrane region" description="Helical" evidence="6">
    <location>
        <begin position="404"/>
        <end position="422"/>
    </location>
</feature>
<feature type="transmembrane region" description="Helical" evidence="6">
    <location>
        <begin position="526"/>
        <end position="547"/>
    </location>
</feature>
<dbReference type="CDD" id="cd17416">
    <property type="entry name" value="MFS_NPF1_2"/>
    <property type="match status" value="1"/>
</dbReference>
<reference evidence="7 8" key="1">
    <citation type="journal article" date="2021" name="Commun. Biol.">
        <title>The genome of Shorea leprosula (Dipterocarpaceae) highlights the ecological relevance of drought in aseasonal tropical rainforests.</title>
        <authorList>
            <person name="Ng K.K.S."/>
            <person name="Kobayashi M.J."/>
            <person name="Fawcett J.A."/>
            <person name="Hatakeyama M."/>
            <person name="Paape T."/>
            <person name="Ng C.H."/>
            <person name="Ang C.C."/>
            <person name="Tnah L.H."/>
            <person name="Lee C.T."/>
            <person name="Nishiyama T."/>
            <person name="Sese J."/>
            <person name="O'Brien M.J."/>
            <person name="Copetti D."/>
            <person name="Mohd Noor M.I."/>
            <person name="Ong R.C."/>
            <person name="Putra M."/>
            <person name="Sireger I.Z."/>
            <person name="Indrioko S."/>
            <person name="Kosugi Y."/>
            <person name="Izuno A."/>
            <person name="Isagi Y."/>
            <person name="Lee S.L."/>
            <person name="Shimizu K.K."/>
        </authorList>
    </citation>
    <scope>NUCLEOTIDE SEQUENCE [LARGE SCALE GENOMIC DNA]</scope>
    <source>
        <strain evidence="7">214</strain>
    </source>
</reference>
<feature type="transmembrane region" description="Helical" evidence="6">
    <location>
        <begin position="67"/>
        <end position="87"/>
    </location>
</feature>
<dbReference type="Gene3D" id="1.20.1250.20">
    <property type="entry name" value="MFS general substrate transporter like domains"/>
    <property type="match status" value="1"/>
</dbReference>
<dbReference type="Pfam" id="PF00854">
    <property type="entry name" value="PTR2"/>
    <property type="match status" value="1"/>
</dbReference>
<evidence type="ECO:0000256" key="1">
    <source>
        <dbReference type="ARBA" id="ARBA00004141"/>
    </source>
</evidence>
<dbReference type="PROSITE" id="PS01022">
    <property type="entry name" value="PTR2_1"/>
    <property type="match status" value="1"/>
</dbReference>
<evidence type="ECO:0000313" key="7">
    <source>
        <dbReference type="EMBL" id="GKV01131.1"/>
    </source>
</evidence>
<evidence type="ECO:0000313" key="8">
    <source>
        <dbReference type="Proteomes" id="UP001054252"/>
    </source>
</evidence>
<feature type="transmembrane region" description="Helical" evidence="6">
    <location>
        <begin position="177"/>
        <end position="199"/>
    </location>
</feature>
<keyword evidence="4 6" id="KW-1133">Transmembrane helix</keyword>
<accession>A0AAV5IGT2</accession>
<feature type="transmembrane region" description="Helical" evidence="6">
    <location>
        <begin position="328"/>
        <end position="351"/>
    </location>
</feature>
<keyword evidence="8" id="KW-1185">Reference proteome</keyword>
<evidence type="ECO:0000256" key="2">
    <source>
        <dbReference type="ARBA" id="ARBA00005982"/>
    </source>
</evidence>
<dbReference type="EMBL" id="BPVZ01000016">
    <property type="protein sequence ID" value="GKV01131.1"/>
    <property type="molecule type" value="Genomic_DNA"/>
</dbReference>
<feature type="transmembrane region" description="Helical" evidence="6">
    <location>
        <begin position="485"/>
        <end position="506"/>
    </location>
</feature>
<evidence type="ECO:0000256" key="4">
    <source>
        <dbReference type="ARBA" id="ARBA00022989"/>
    </source>
</evidence>
<sequence>MPAMEFQTSADEEAGRSHSNGKRGGWITFPFIAATLVGLMLAGSGWMLNLIVYLIEEFNVKSIDATQITNILNGSVSILPIIAAILADSFLGNFSVVAISSFFSLLGVVLLTLTASINSLRPHCETGSSFCQAPSRVQFAVLYAAIALATIGQGAMRFTLATLGANQFDKPQHQGVYFNWFFCIFFASTIISSTIIVYVEDSISWGLGFGICAASNFVGLVIFLLGNRFYKHDKPQGSPYTGLARVIVAAIRKRNIPLSSISEDYYHEKDERCKTMGATPPRSLGFLNRAALKTDEDVKSDGSIVKSWRLCTVEEVENLKTLLRIFPLWSSTLFLSIPIAILLSMTVLQALAMDRQLGSNFKIPAGSMVVVASISNCIFLSIFDKFFLPTWQKLARRSLTPLQRIGVGHVLNVLSIAIAALVESKRLKIANAKHVQAQPGARVPMPVLWLFPQLVVSGLADVFHFPGQVTLYYQEFPVSLRNTATAMISLIIAIAYYVSTALVDLIRNVTGWLPDNINEGRLDKVYWTLCVIGSLNFGYYLVCSWLYRYRNIEEEMARSVNEDNEETRQEG</sequence>
<evidence type="ECO:0008006" key="9">
    <source>
        <dbReference type="Google" id="ProtNLM"/>
    </source>
</evidence>
<feature type="transmembrane region" description="Helical" evidence="6">
    <location>
        <begin position="94"/>
        <end position="117"/>
    </location>
</feature>
<dbReference type="GO" id="GO:0006857">
    <property type="term" value="P:oligopeptide transport"/>
    <property type="evidence" value="ECO:0007669"/>
    <property type="project" value="InterPro"/>
</dbReference>
<evidence type="ECO:0000256" key="6">
    <source>
        <dbReference type="SAM" id="Phobius"/>
    </source>
</evidence>
<dbReference type="SUPFAM" id="SSF103473">
    <property type="entry name" value="MFS general substrate transporter"/>
    <property type="match status" value="1"/>
</dbReference>
<feature type="transmembrane region" description="Helical" evidence="6">
    <location>
        <begin position="363"/>
        <end position="383"/>
    </location>
</feature>
<dbReference type="AlphaFoldDB" id="A0AAV5IGT2"/>
<comment type="subcellular location">
    <subcellularLocation>
        <location evidence="1">Membrane</location>
        <topology evidence="1">Multi-pass membrane protein</topology>
    </subcellularLocation>
</comment>
<feature type="transmembrane region" description="Helical" evidence="6">
    <location>
        <begin position="26"/>
        <end position="55"/>
    </location>
</feature>